<evidence type="ECO:0000256" key="4">
    <source>
        <dbReference type="ARBA" id="ARBA00022912"/>
    </source>
</evidence>
<dbReference type="EMBL" id="JAGKQH010000012">
    <property type="protein sequence ID" value="KAG6586244.1"/>
    <property type="molecule type" value="Genomic_DNA"/>
</dbReference>
<keyword evidence="4" id="KW-0904">Protein phosphatase</keyword>
<dbReference type="InterPro" id="IPR031675">
    <property type="entry name" value="STPPase_N"/>
</dbReference>
<dbReference type="GO" id="GO:0004722">
    <property type="term" value="F:protein serine/threonine phosphatase activity"/>
    <property type="evidence" value="ECO:0007669"/>
    <property type="project" value="UniProtKB-EC"/>
</dbReference>
<keyword evidence="2" id="KW-0479">Metal-binding</keyword>
<feature type="domain" description="Serine/threonine specific protein phosphatases" evidence="7">
    <location>
        <begin position="122"/>
        <end position="127"/>
    </location>
</feature>
<gene>
    <name evidence="8" type="ORF">SDJN03_18977</name>
</gene>
<evidence type="ECO:0000256" key="5">
    <source>
        <dbReference type="ARBA" id="ARBA00023211"/>
    </source>
</evidence>
<keyword evidence="9" id="KW-1185">Reference proteome</keyword>
<keyword evidence="5" id="KW-0464">Manganese</keyword>
<evidence type="ECO:0000256" key="3">
    <source>
        <dbReference type="ARBA" id="ARBA00022801"/>
    </source>
</evidence>
<reference evidence="8 9" key="1">
    <citation type="journal article" date="2021" name="Hortic Res">
        <title>The domestication of Cucurbita argyrosperma as revealed by the genome of its wild relative.</title>
        <authorList>
            <person name="Barrera-Redondo J."/>
            <person name="Sanchez-de la Vega G."/>
            <person name="Aguirre-Liguori J.A."/>
            <person name="Castellanos-Morales G."/>
            <person name="Gutierrez-Guerrero Y.T."/>
            <person name="Aguirre-Dugua X."/>
            <person name="Aguirre-Planter E."/>
            <person name="Tenaillon M.I."/>
            <person name="Lira-Saade R."/>
            <person name="Eguiarte L.E."/>
        </authorList>
    </citation>
    <scope>NUCLEOTIDE SEQUENCE [LARGE SCALE GENOMIC DNA]</scope>
    <source>
        <strain evidence="8">JBR-2021</strain>
    </source>
</reference>
<sequence>MMMTMEGMEKGVLDDIIRRLLEGRGGKQVQLSEAEIRHLCVNARQIFLSQPNLLRLKAPMRICGDVHGQYKDLLRLFEYGGYPPSANYLFLGDYVDRGKQSLETICLLLAYKIRHPNKVFLLRGNHEDAKINRIYGFYDECKRRFNVRLWKIFTDCFNCMPVAGLIDDKILYRVVEFLEKNDLDLICRGHQVVEDGYEFFAKRRLVTIFSAPNYGGEFDNAGALLSVDESLVCSFEILKPELNPSGSSSGVILKKPPKIGRA</sequence>
<dbReference type="Proteomes" id="UP000685013">
    <property type="component" value="Chromosome 12"/>
</dbReference>
<dbReference type="GO" id="GO:0046872">
    <property type="term" value="F:metal ion binding"/>
    <property type="evidence" value="ECO:0007669"/>
    <property type="project" value="UniProtKB-KW"/>
</dbReference>
<keyword evidence="3 6" id="KW-0378">Hydrolase</keyword>
<evidence type="ECO:0000256" key="6">
    <source>
        <dbReference type="RuleBase" id="RU004273"/>
    </source>
</evidence>
<evidence type="ECO:0000313" key="8">
    <source>
        <dbReference type="EMBL" id="KAG6586244.1"/>
    </source>
</evidence>
<protein>
    <recommendedName>
        <fullName evidence="6">Serine/threonine-protein phosphatase</fullName>
        <ecNumber evidence="6">3.1.3.16</ecNumber>
    </recommendedName>
</protein>
<dbReference type="PROSITE" id="PS00125">
    <property type="entry name" value="SER_THR_PHOSPHATASE"/>
    <property type="match status" value="1"/>
</dbReference>
<dbReference type="GO" id="GO:0005737">
    <property type="term" value="C:cytoplasm"/>
    <property type="evidence" value="ECO:0007669"/>
    <property type="project" value="TreeGrafter"/>
</dbReference>
<comment type="catalytic activity">
    <reaction evidence="6">
        <text>O-phospho-L-threonyl-[protein] + H2O = L-threonyl-[protein] + phosphate</text>
        <dbReference type="Rhea" id="RHEA:47004"/>
        <dbReference type="Rhea" id="RHEA-COMP:11060"/>
        <dbReference type="Rhea" id="RHEA-COMP:11605"/>
        <dbReference type="ChEBI" id="CHEBI:15377"/>
        <dbReference type="ChEBI" id="CHEBI:30013"/>
        <dbReference type="ChEBI" id="CHEBI:43474"/>
        <dbReference type="ChEBI" id="CHEBI:61977"/>
        <dbReference type="EC" id="3.1.3.16"/>
    </reaction>
</comment>
<comment type="caution">
    <text evidence="8">The sequence shown here is derived from an EMBL/GenBank/DDBJ whole genome shotgun (WGS) entry which is preliminary data.</text>
</comment>
<comment type="similarity">
    <text evidence="6">Belongs to the PPP phosphatase family.</text>
</comment>
<evidence type="ECO:0000256" key="2">
    <source>
        <dbReference type="ARBA" id="ARBA00022723"/>
    </source>
</evidence>
<dbReference type="PANTHER" id="PTHR11668:SF429">
    <property type="entry name" value="SERINE_THREONINE-PROTEIN PHOSPHATASE PP1 ISOZYME 9"/>
    <property type="match status" value="1"/>
</dbReference>
<dbReference type="InterPro" id="IPR004843">
    <property type="entry name" value="Calcineurin-like_PHP"/>
</dbReference>
<accession>A0AAV6MTU6</accession>
<evidence type="ECO:0000259" key="7">
    <source>
        <dbReference type="PROSITE" id="PS00125"/>
    </source>
</evidence>
<dbReference type="PANTHER" id="PTHR11668">
    <property type="entry name" value="SERINE/THREONINE PROTEIN PHOSPHATASE"/>
    <property type="match status" value="1"/>
</dbReference>
<dbReference type="Pfam" id="PF00149">
    <property type="entry name" value="Metallophos"/>
    <property type="match status" value="1"/>
</dbReference>
<dbReference type="AlphaFoldDB" id="A0AAV6MTU6"/>
<dbReference type="EC" id="3.1.3.16" evidence="6"/>
<dbReference type="SMART" id="SM00156">
    <property type="entry name" value="PP2Ac"/>
    <property type="match status" value="1"/>
</dbReference>
<evidence type="ECO:0000256" key="1">
    <source>
        <dbReference type="ARBA" id="ARBA00001936"/>
    </source>
</evidence>
<evidence type="ECO:0000313" key="9">
    <source>
        <dbReference type="Proteomes" id="UP000685013"/>
    </source>
</evidence>
<name>A0AAV6MTU6_9ROSI</name>
<dbReference type="InterPro" id="IPR006186">
    <property type="entry name" value="Ser/Thr-sp_prot-phosphatase"/>
</dbReference>
<dbReference type="InterPro" id="IPR050341">
    <property type="entry name" value="PP1_catalytic_subunit"/>
</dbReference>
<feature type="non-terminal residue" evidence="8">
    <location>
        <position position="1"/>
    </location>
</feature>
<dbReference type="GO" id="GO:0005634">
    <property type="term" value="C:nucleus"/>
    <property type="evidence" value="ECO:0007669"/>
    <property type="project" value="TreeGrafter"/>
</dbReference>
<dbReference type="Pfam" id="PF16891">
    <property type="entry name" value="STPPase_N"/>
    <property type="match status" value="1"/>
</dbReference>
<proteinExistence type="inferred from homology"/>
<comment type="cofactor">
    <cofactor evidence="1">
        <name>Mn(2+)</name>
        <dbReference type="ChEBI" id="CHEBI:29035"/>
    </cofactor>
</comment>
<organism evidence="8 9">
    <name type="scientific">Cucurbita argyrosperma subsp. sororia</name>
    <dbReference type="NCBI Taxonomy" id="37648"/>
    <lineage>
        <taxon>Eukaryota</taxon>
        <taxon>Viridiplantae</taxon>
        <taxon>Streptophyta</taxon>
        <taxon>Embryophyta</taxon>
        <taxon>Tracheophyta</taxon>
        <taxon>Spermatophyta</taxon>
        <taxon>Magnoliopsida</taxon>
        <taxon>eudicotyledons</taxon>
        <taxon>Gunneridae</taxon>
        <taxon>Pentapetalae</taxon>
        <taxon>rosids</taxon>
        <taxon>fabids</taxon>
        <taxon>Cucurbitales</taxon>
        <taxon>Cucurbitaceae</taxon>
        <taxon>Cucurbiteae</taxon>
        <taxon>Cucurbita</taxon>
    </lineage>
</organism>